<protein>
    <recommendedName>
        <fullName evidence="1">DUF3854 domain-containing protein</fullName>
    </recommendedName>
</protein>
<dbReference type="Proteomes" id="UP000010366">
    <property type="component" value="Chromosome"/>
</dbReference>
<dbReference type="Pfam" id="PF12965">
    <property type="entry name" value="DUF3854"/>
    <property type="match status" value="1"/>
</dbReference>
<name>K9UBP9_CHAP6</name>
<proteinExistence type="predicted"/>
<dbReference type="InterPro" id="IPR024385">
    <property type="entry name" value="DUF3854"/>
</dbReference>
<feature type="domain" description="DUF3854" evidence="1">
    <location>
        <begin position="171"/>
        <end position="295"/>
    </location>
</feature>
<dbReference type="PANTHER" id="PTHR34985:SF1">
    <property type="entry name" value="SLR0554 PROTEIN"/>
    <property type="match status" value="1"/>
</dbReference>
<gene>
    <name evidence="2" type="ORF">Cha6605_1344</name>
</gene>
<dbReference type="InterPro" id="IPR027417">
    <property type="entry name" value="P-loop_NTPase"/>
</dbReference>
<dbReference type="PANTHER" id="PTHR34985">
    <property type="entry name" value="SLR0554 PROTEIN"/>
    <property type="match status" value="1"/>
</dbReference>
<accession>K9UBP9</accession>
<keyword evidence="3" id="KW-1185">Reference proteome</keyword>
<dbReference type="eggNOG" id="COG3378">
    <property type="taxonomic scope" value="Bacteria"/>
</dbReference>
<reference evidence="2 3" key="1">
    <citation type="submission" date="2012-05" db="EMBL/GenBank/DDBJ databases">
        <title>Finished chromosome of genome of Chamaesiphon sp. PCC 6605.</title>
        <authorList>
            <consortium name="US DOE Joint Genome Institute"/>
            <person name="Gugger M."/>
            <person name="Coursin T."/>
            <person name="Rippka R."/>
            <person name="Tandeau De Marsac N."/>
            <person name="Huntemann M."/>
            <person name="Wei C.-L."/>
            <person name="Han J."/>
            <person name="Detter J.C."/>
            <person name="Han C."/>
            <person name="Tapia R."/>
            <person name="Chen A."/>
            <person name="Kyrpides N."/>
            <person name="Mavromatis K."/>
            <person name="Markowitz V."/>
            <person name="Szeto E."/>
            <person name="Ivanova N."/>
            <person name="Pagani I."/>
            <person name="Pati A."/>
            <person name="Goodwin L."/>
            <person name="Nordberg H.P."/>
            <person name="Cantor M.N."/>
            <person name="Hua S.X."/>
            <person name="Woyke T."/>
            <person name="Kerfeld C.A."/>
        </authorList>
    </citation>
    <scope>NUCLEOTIDE SEQUENCE [LARGE SCALE GENOMIC DNA]</scope>
    <source>
        <strain evidence="3">ATCC 27169 / PCC 6605</strain>
    </source>
</reference>
<dbReference type="EMBL" id="CP003600">
    <property type="protein sequence ID" value="AFY92532.1"/>
    <property type="molecule type" value="Genomic_DNA"/>
</dbReference>
<dbReference type="SUPFAM" id="SSF52540">
    <property type="entry name" value="P-loop containing nucleoside triphosphate hydrolases"/>
    <property type="match status" value="1"/>
</dbReference>
<evidence type="ECO:0000259" key="1">
    <source>
        <dbReference type="Pfam" id="PF12965"/>
    </source>
</evidence>
<evidence type="ECO:0000313" key="3">
    <source>
        <dbReference type="Proteomes" id="UP000010366"/>
    </source>
</evidence>
<dbReference type="OrthoDB" id="266913at2"/>
<dbReference type="HOGENOM" id="CLU_316101_0_0_3"/>
<dbReference type="STRING" id="1173020.Cha6605_1344"/>
<evidence type="ECO:0000313" key="2">
    <source>
        <dbReference type="EMBL" id="AFY92532.1"/>
    </source>
</evidence>
<dbReference type="KEGG" id="cmp:Cha6605_1344"/>
<dbReference type="AlphaFoldDB" id="K9UBP9"/>
<dbReference type="RefSeq" id="WP_015158716.1">
    <property type="nucleotide sequence ID" value="NC_019697.1"/>
</dbReference>
<organism evidence="2 3">
    <name type="scientific">Chamaesiphon minutus (strain ATCC 27169 / PCC 6605)</name>
    <dbReference type="NCBI Taxonomy" id="1173020"/>
    <lineage>
        <taxon>Bacteria</taxon>
        <taxon>Bacillati</taxon>
        <taxon>Cyanobacteriota</taxon>
        <taxon>Cyanophyceae</taxon>
        <taxon>Gomontiellales</taxon>
        <taxon>Chamaesiphonaceae</taxon>
        <taxon>Chamaesiphon</taxon>
    </lineage>
</organism>
<sequence length="923" mass="102822">MKYDYSILSEYFPESVIEEFYASAIEPKLCLLNAEFLNGDKAISELLGEVKIHNNNGTLKKGYRDTYASIVEHGGISYTGIDIERDRIASCNSFKPLQPRLDKEGKSIKYEHPAKKPCKAFLPIIDLETWQAISVRVGVALPADLVTRQWQLVDIGSDEWRNECQRLSLAFLQWIRDDSSIPVTTTEGAKKALSGISTGEICISLTGVWNGCPELNKGEKDYTLINDLKLISTPNRRINIAFDKDSKPKTINMVRAAIKRFAGLLIAADCQVYLAEWSSDRGKGIDDLIFNDGVEAFRRVIDSAKPIEAAAIEGTEDGKKPHKSVAERLLEIGRTATYFQTPDRVAYSDITISGNRHTYAVRSRAFRMWLAGMYFNVEGKGIGSQRMQDTLSTLEAIALYGRDSVTREVHLRIAQHEEKIYLDLGTPDWKAIEIDATGWRIINEPPIRFWRPDSLQALPYPAQNGTLDELKDLLDVDDRTWTLIITFVLFCFFPKYHKPILILHGEQGSGKTTIAEFLKSLIDPGKAGLLPAISDLHRLAIAASRRWVIAYDNLSGINAEQSDALCRISTGGGFSTRTLHTTDEETVFEFTRPQIITGIDSLATRGDLLQRSLMVSLPSISPQRRKTRAALETQLNEARPRILGALLTALSQTLRALPDTNPTELPRMADFAKFALASTKALGLTQTAFLDAYNSNQEEAHEIATESSPIAQAILRLMETRTVWQGTAAELLAEIEPLTPEKTLRSRQWAGNPRSLGKALTRLAPDLRGLGIDVDSLRSGKAGTRTIVLEKLAKKMSERSESLSSNSSKADIKADMKSEADVSYQPNVSQNVSHETLMQQEIQLSADITDMADIKKTTNSSNTSDKYVALFNIGDRVKAADPYHRRGDDLGVVKKIEGDFYSVEWESDRKCYRYTIDELAAIG</sequence>